<evidence type="ECO:0000256" key="6">
    <source>
        <dbReference type="ARBA" id="ARBA00023136"/>
    </source>
</evidence>
<keyword evidence="10" id="KW-0732">Signal</keyword>
<evidence type="ECO:0000313" key="11">
    <source>
        <dbReference type="EMBL" id="TDR42510.1"/>
    </source>
</evidence>
<dbReference type="InterPro" id="IPR019734">
    <property type="entry name" value="TPR_rpt"/>
</dbReference>
<dbReference type="Pfam" id="PF13181">
    <property type="entry name" value="TPR_8"/>
    <property type="match status" value="1"/>
</dbReference>
<dbReference type="AlphaFoldDB" id="A0A4R6YV58"/>
<dbReference type="Pfam" id="PF13432">
    <property type="entry name" value="TPR_16"/>
    <property type="match status" value="1"/>
</dbReference>
<keyword evidence="12" id="KW-1185">Reference proteome</keyword>
<dbReference type="SMART" id="SM00028">
    <property type="entry name" value="TPR"/>
    <property type="match status" value="5"/>
</dbReference>
<feature type="region of interest" description="Disordered" evidence="9">
    <location>
        <begin position="526"/>
        <end position="560"/>
    </location>
</feature>
<evidence type="ECO:0000256" key="10">
    <source>
        <dbReference type="SAM" id="SignalP"/>
    </source>
</evidence>
<dbReference type="SUPFAM" id="SSF48452">
    <property type="entry name" value="TPR-like"/>
    <property type="match status" value="2"/>
</dbReference>
<dbReference type="PROSITE" id="PS50005">
    <property type="entry name" value="TPR"/>
    <property type="match status" value="2"/>
</dbReference>
<evidence type="ECO:0000256" key="1">
    <source>
        <dbReference type="ARBA" id="ARBA00004167"/>
    </source>
</evidence>
<evidence type="ECO:0000256" key="7">
    <source>
        <dbReference type="ARBA" id="ARBA00038030"/>
    </source>
</evidence>
<dbReference type="PANTHER" id="PTHR46208">
    <property type="entry name" value="MITOCHONDRIAL IMPORT RECEPTOR SUBUNIT TOM70"/>
    <property type="match status" value="1"/>
</dbReference>
<keyword evidence="6" id="KW-0472">Membrane</keyword>
<feature type="signal peptide" evidence="10">
    <location>
        <begin position="1"/>
        <end position="21"/>
    </location>
</feature>
<proteinExistence type="inferred from homology"/>
<evidence type="ECO:0000256" key="5">
    <source>
        <dbReference type="ARBA" id="ARBA00022989"/>
    </source>
</evidence>
<protein>
    <submittedName>
        <fullName evidence="11">Cytochrome c-type biogenesis protein CcmH/NrfG</fullName>
    </submittedName>
</protein>
<evidence type="ECO:0000313" key="12">
    <source>
        <dbReference type="Proteomes" id="UP000295293"/>
    </source>
</evidence>
<dbReference type="Pfam" id="PF14559">
    <property type="entry name" value="TPR_19"/>
    <property type="match status" value="1"/>
</dbReference>
<organism evidence="11 12">
    <name type="scientific">Tahibacter aquaticus</name>
    <dbReference type="NCBI Taxonomy" id="520092"/>
    <lineage>
        <taxon>Bacteria</taxon>
        <taxon>Pseudomonadati</taxon>
        <taxon>Pseudomonadota</taxon>
        <taxon>Gammaproteobacteria</taxon>
        <taxon>Lysobacterales</taxon>
        <taxon>Rhodanobacteraceae</taxon>
        <taxon>Tahibacter</taxon>
    </lineage>
</organism>
<reference evidence="11 12" key="1">
    <citation type="submission" date="2019-03" db="EMBL/GenBank/DDBJ databases">
        <title>Genomic Encyclopedia of Type Strains, Phase IV (KMG-IV): sequencing the most valuable type-strain genomes for metagenomic binning, comparative biology and taxonomic classification.</title>
        <authorList>
            <person name="Goeker M."/>
        </authorList>
    </citation>
    <scope>NUCLEOTIDE SEQUENCE [LARGE SCALE GENOMIC DNA]</scope>
    <source>
        <strain evidence="11 12">DSM 21667</strain>
    </source>
</reference>
<feature type="repeat" description="TPR" evidence="8">
    <location>
        <begin position="366"/>
        <end position="399"/>
    </location>
</feature>
<evidence type="ECO:0000256" key="2">
    <source>
        <dbReference type="ARBA" id="ARBA00022692"/>
    </source>
</evidence>
<dbReference type="EMBL" id="SNZH01000008">
    <property type="protein sequence ID" value="TDR42510.1"/>
    <property type="molecule type" value="Genomic_DNA"/>
</dbReference>
<accession>A0A4R6YV58</accession>
<dbReference type="Proteomes" id="UP000295293">
    <property type="component" value="Unassembled WGS sequence"/>
</dbReference>
<keyword evidence="5" id="KW-1133">Transmembrane helix</keyword>
<keyword evidence="2" id="KW-0812">Transmembrane</keyword>
<keyword evidence="3" id="KW-0677">Repeat</keyword>
<evidence type="ECO:0000256" key="4">
    <source>
        <dbReference type="ARBA" id="ARBA00022803"/>
    </source>
</evidence>
<keyword evidence="4 8" id="KW-0802">TPR repeat</keyword>
<dbReference type="GO" id="GO:0016020">
    <property type="term" value="C:membrane"/>
    <property type="evidence" value="ECO:0007669"/>
    <property type="project" value="UniProtKB-SubCell"/>
</dbReference>
<comment type="caution">
    <text evidence="11">The sequence shown here is derived from an EMBL/GenBank/DDBJ whole genome shotgun (WGS) entry which is preliminary data.</text>
</comment>
<feature type="chain" id="PRO_5020961781" evidence="10">
    <location>
        <begin position="22"/>
        <end position="560"/>
    </location>
</feature>
<feature type="repeat" description="TPR" evidence="8">
    <location>
        <begin position="98"/>
        <end position="131"/>
    </location>
</feature>
<sequence>MKFTRIALGCAFALMSAAALAQSVIRPVPIPDMSKLPKAESDQLVETRAVFDRTKPNLVGAPLAEAYALLASSYTQAGLYDVADIALGNATVVVPDDARWIYLRGLLARMRNQLPQARQYFEEALRLDRKYLPMRVAVIEARLAAGDVDGAAQAANQAGVEGRDSAMIASLRARVAMRQQRYPEALGAVSDALRLEPAANQLYALQADIFSAQGNAAAATAARAKAGNTPVRILDTLGAGFLGASSIDLSAAAAPAAAPAAADKDDPINQARFLIAVQQFAAARTPLEQALKREPNNAGLLSLSARIEAMLGASATAKARASEAVRLSPNDAAALVSRGVVAETGGDEAAAQADYEKAIALDAKLVEARLLLGNRLMRQNRYAPAAEQYRQLIKLQPQQADNYARLAAAQVADGRCLEALKEVEAGLQSVKEQRGFVMQVYVRLVATCRGITPEQRKTGIDYARELYRARNTPAVIEAAALIEAFGGNFTVAEEVQSSAMFAAVRDGGTEAAAPFQEFYKRFQAKQMPDRPWPSNDGYFKPARLQPLPPERAAPTAKPAK</sequence>
<dbReference type="Gene3D" id="1.25.40.10">
    <property type="entry name" value="Tetratricopeptide repeat domain"/>
    <property type="match status" value="2"/>
</dbReference>
<gene>
    <name evidence="11" type="ORF">DFR29_10894</name>
</gene>
<dbReference type="InterPro" id="IPR011990">
    <property type="entry name" value="TPR-like_helical_dom_sf"/>
</dbReference>
<dbReference type="PANTHER" id="PTHR46208:SF1">
    <property type="entry name" value="MITOCHONDRIAL IMPORT RECEPTOR SUBUNIT TOM70"/>
    <property type="match status" value="1"/>
</dbReference>
<dbReference type="RefSeq" id="WP_133819331.1">
    <property type="nucleotide sequence ID" value="NZ_SNZH01000008.1"/>
</dbReference>
<dbReference type="OrthoDB" id="5936683at2"/>
<evidence type="ECO:0000256" key="8">
    <source>
        <dbReference type="PROSITE-ProRule" id="PRU00339"/>
    </source>
</evidence>
<evidence type="ECO:0000256" key="9">
    <source>
        <dbReference type="SAM" id="MobiDB-lite"/>
    </source>
</evidence>
<comment type="similarity">
    <text evidence="7">Belongs to the Tom70 family.</text>
</comment>
<comment type="subcellular location">
    <subcellularLocation>
        <location evidence="1">Membrane</location>
        <topology evidence="1">Single-pass membrane protein</topology>
    </subcellularLocation>
</comment>
<name>A0A4R6YV58_9GAMM</name>
<evidence type="ECO:0000256" key="3">
    <source>
        <dbReference type="ARBA" id="ARBA00022737"/>
    </source>
</evidence>